<organism evidence="7 8">
    <name type="scientific">Paramarasmius palmivorus</name>
    <dbReference type="NCBI Taxonomy" id="297713"/>
    <lineage>
        <taxon>Eukaryota</taxon>
        <taxon>Fungi</taxon>
        <taxon>Dikarya</taxon>
        <taxon>Basidiomycota</taxon>
        <taxon>Agaricomycotina</taxon>
        <taxon>Agaricomycetes</taxon>
        <taxon>Agaricomycetidae</taxon>
        <taxon>Agaricales</taxon>
        <taxon>Marasmiineae</taxon>
        <taxon>Marasmiaceae</taxon>
        <taxon>Paramarasmius</taxon>
    </lineage>
</organism>
<sequence length="437" mass="49461">MRAAIVQLIDSLPSIDEMRKHLLRKVNTGKSKPKLREIDPDILPAAWLVLRWILGSCTAHLEEITNQDEILKNIGKELRFLARMWLTQCPADPIWKQYRFSVGAPDAEAKFKASVQNAQQVDMNCVNFPSIFGFHGSPLRNWHSIIRHGLWFKDVAHGRAFGNGVYLAKDGSVSMGGYTGQNRSSPWRKSRVSPVNCVALVEIVNQPSHFISNNPYYVVQHTHWLICRYLLVKCSLANDSSSDKSSLATNDAAPPPHVKLDPKQPVTMNNQAIEIPEPGYQIDLLLQARRHEYQEEDNDEEDRQVFEYTETISTDKGKGRAPNNASADEDIDIEMMDASNMSSGERRPADDWVHDAEYVIDAIANLLPPPTLASPSATMSVQRELRYMLKEQENATSLKELGWYLPQDLLGDNLFQWILELHSFDDSLPIAQDMKKA</sequence>
<dbReference type="PANTHER" id="PTHR21328">
    <property type="entry name" value="POLY ADP-RIBOSE POLYMERASE FAMILY, MEMBER PARP"/>
    <property type="match status" value="1"/>
</dbReference>
<feature type="domain" description="PARP catalytic" evidence="6">
    <location>
        <begin position="124"/>
        <end position="202"/>
    </location>
</feature>
<dbReference type="Gene3D" id="3.90.228.10">
    <property type="match status" value="1"/>
</dbReference>
<evidence type="ECO:0000256" key="5">
    <source>
        <dbReference type="SAM" id="MobiDB-lite"/>
    </source>
</evidence>
<keyword evidence="2" id="KW-0808">Transferase</keyword>
<keyword evidence="1" id="KW-0328">Glycosyltransferase</keyword>
<keyword evidence="8" id="KW-1185">Reference proteome</keyword>
<proteinExistence type="predicted"/>
<dbReference type="InterPro" id="IPR012317">
    <property type="entry name" value="Poly(ADP-ribose)pol_cat_dom"/>
</dbReference>
<evidence type="ECO:0000259" key="6">
    <source>
        <dbReference type="Pfam" id="PF00644"/>
    </source>
</evidence>
<feature type="region of interest" description="Disordered" evidence="5">
    <location>
        <begin position="243"/>
        <end position="265"/>
    </location>
</feature>
<dbReference type="EMBL" id="JAYKXP010000002">
    <property type="protein sequence ID" value="KAK7060762.1"/>
    <property type="molecule type" value="Genomic_DNA"/>
</dbReference>
<dbReference type="Gene3D" id="3.10.110.10">
    <property type="entry name" value="Ubiquitin Conjugating Enzyme"/>
    <property type="match status" value="1"/>
</dbReference>
<keyword evidence="3" id="KW-0548">Nucleotidyltransferase</keyword>
<evidence type="ECO:0000256" key="2">
    <source>
        <dbReference type="ARBA" id="ARBA00022679"/>
    </source>
</evidence>
<evidence type="ECO:0000256" key="3">
    <source>
        <dbReference type="ARBA" id="ARBA00022695"/>
    </source>
</evidence>
<accession>A0AAW0E9F6</accession>
<dbReference type="InterPro" id="IPR016135">
    <property type="entry name" value="UBQ-conjugating_enzyme/RWD"/>
</dbReference>
<evidence type="ECO:0000313" key="7">
    <source>
        <dbReference type="EMBL" id="KAK7060762.1"/>
    </source>
</evidence>
<dbReference type="InterPro" id="IPR051838">
    <property type="entry name" value="ARTD_PARP"/>
</dbReference>
<comment type="caution">
    <text evidence="7">The sequence shown here is derived from an EMBL/GenBank/DDBJ whole genome shotgun (WGS) entry which is preliminary data.</text>
</comment>
<evidence type="ECO:0000313" key="8">
    <source>
        <dbReference type="Proteomes" id="UP001383192"/>
    </source>
</evidence>
<keyword evidence="4" id="KW-0520">NAD</keyword>
<evidence type="ECO:0000256" key="1">
    <source>
        <dbReference type="ARBA" id="ARBA00022676"/>
    </source>
</evidence>
<dbReference type="AlphaFoldDB" id="A0AAW0E9F6"/>
<name>A0AAW0E9F6_9AGAR</name>
<dbReference type="GO" id="GO:0003950">
    <property type="term" value="F:NAD+ poly-ADP-ribosyltransferase activity"/>
    <property type="evidence" value="ECO:0007669"/>
    <property type="project" value="InterPro"/>
</dbReference>
<dbReference type="Pfam" id="PF00644">
    <property type="entry name" value="PARP"/>
    <property type="match status" value="1"/>
</dbReference>
<protein>
    <recommendedName>
        <fullName evidence="6">PARP catalytic domain-containing protein</fullName>
    </recommendedName>
</protein>
<dbReference type="GO" id="GO:0016779">
    <property type="term" value="F:nucleotidyltransferase activity"/>
    <property type="evidence" value="ECO:0007669"/>
    <property type="project" value="UniProtKB-KW"/>
</dbReference>
<evidence type="ECO:0000256" key="4">
    <source>
        <dbReference type="ARBA" id="ARBA00023027"/>
    </source>
</evidence>
<reference evidence="7 8" key="1">
    <citation type="submission" date="2024-01" db="EMBL/GenBank/DDBJ databases">
        <title>A draft genome for a cacao thread blight-causing isolate of Paramarasmius palmivorus.</title>
        <authorList>
            <person name="Baruah I.K."/>
            <person name="Bukari Y."/>
            <person name="Amoako-Attah I."/>
            <person name="Meinhardt L.W."/>
            <person name="Bailey B.A."/>
            <person name="Cohen S.P."/>
        </authorList>
    </citation>
    <scope>NUCLEOTIDE SEQUENCE [LARGE SCALE GENOMIC DNA]</scope>
    <source>
        <strain evidence="7 8">GH-12</strain>
    </source>
</reference>
<dbReference type="SUPFAM" id="SSF56399">
    <property type="entry name" value="ADP-ribosylation"/>
    <property type="match status" value="1"/>
</dbReference>
<gene>
    <name evidence="7" type="ORF">VNI00_000494</name>
</gene>
<dbReference type="Proteomes" id="UP001383192">
    <property type="component" value="Unassembled WGS sequence"/>
</dbReference>